<gene>
    <name evidence="2" type="ORF">E7201_03425</name>
</gene>
<evidence type="ECO:0000313" key="3">
    <source>
        <dbReference type="Proteomes" id="UP000761380"/>
    </source>
</evidence>
<protein>
    <recommendedName>
        <fullName evidence="4">Transposase IS66 family protein</fullName>
    </recommendedName>
</protein>
<feature type="region of interest" description="Disordered" evidence="1">
    <location>
        <begin position="71"/>
        <end position="95"/>
    </location>
</feature>
<evidence type="ECO:0008006" key="4">
    <source>
        <dbReference type="Google" id="ProtNLM"/>
    </source>
</evidence>
<reference evidence="2" key="1">
    <citation type="submission" date="2019-04" db="EMBL/GenBank/DDBJ databases">
        <title>Evolution of Biomass-Degrading Anaerobic Consortia Revealed by Metagenomics.</title>
        <authorList>
            <person name="Peng X."/>
        </authorList>
    </citation>
    <scope>NUCLEOTIDE SEQUENCE</scope>
    <source>
        <strain evidence="2">SIG240</strain>
    </source>
</reference>
<name>A0A927WNE1_SELRU</name>
<proteinExistence type="predicted"/>
<dbReference type="AlphaFoldDB" id="A0A927WNE1"/>
<dbReference type="Proteomes" id="UP000761380">
    <property type="component" value="Unassembled WGS sequence"/>
</dbReference>
<accession>A0A927WNE1</accession>
<organism evidence="2 3">
    <name type="scientific">Selenomonas ruminantium</name>
    <dbReference type="NCBI Taxonomy" id="971"/>
    <lineage>
        <taxon>Bacteria</taxon>
        <taxon>Bacillati</taxon>
        <taxon>Bacillota</taxon>
        <taxon>Negativicutes</taxon>
        <taxon>Selenomonadales</taxon>
        <taxon>Selenomonadaceae</taxon>
        <taxon>Selenomonas</taxon>
    </lineage>
</organism>
<evidence type="ECO:0000256" key="1">
    <source>
        <dbReference type="SAM" id="MobiDB-lite"/>
    </source>
</evidence>
<evidence type="ECO:0000313" key="2">
    <source>
        <dbReference type="EMBL" id="MBE6092218.1"/>
    </source>
</evidence>
<sequence>MESINVEFVQNLLASYKELQESYYALQNRMAAFEAMASAKFEDYEAKLAEKDTVIASLKSEVADLTKKLERYREKDKTNSSNSHMSPSSDKTKFSGVMRTERGAKAYAIIRSFLSTAKKHGVNIMVALRLAFAGRAREAIWGETY</sequence>
<feature type="compositionally biased region" description="Low complexity" evidence="1">
    <location>
        <begin position="80"/>
        <end position="89"/>
    </location>
</feature>
<comment type="caution">
    <text evidence="2">The sequence shown here is derived from an EMBL/GenBank/DDBJ whole genome shotgun (WGS) entry which is preliminary data.</text>
</comment>
<dbReference type="EMBL" id="SVBY01000015">
    <property type="protein sequence ID" value="MBE6092218.1"/>
    <property type="molecule type" value="Genomic_DNA"/>
</dbReference>